<gene>
    <name evidence="2" type="ORF">BN4615_P6879</name>
</gene>
<organism evidence="2">
    <name type="scientific">Nonomuraea gerenzanensis</name>
    <dbReference type="NCBI Taxonomy" id="93944"/>
    <lineage>
        <taxon>Bacteria</taxon>
        <taxon>Bacillati</taxon>
        <taxon>Actinomycetota</taxon>
        <taxon>Actinomycetes</taxon>
        <taxon>Streptosporangiales</taxon>
        <taxon>Streptosporangiaceae</taxon>
        <taxon>Nonomuraea</taxon>
    </lineage>
</organism>
<protein>
    <submittedName>
        <fullName evidence="2">Uncharacterized protein</fullName>
    </submittedName>
</protein>
<feature type="compositionally biased region" description="Basic and acidic residues" evidence="1">
    <location>
        <begin position="27"/>
        <end position="38"/>
    </location>
</feature>
<accession>A0A1M4EFL7</accession>
<proteinExistence type="predicted"/>
<dbReference type="EMBL" id="LT559118">
    <property type="protein sequence ID" value="SBO97363.1"/>
    <property type="molecule type" value="Genomic_DNA"/>
</dbReference>
<reference evidence="2" key="1">
    <citation type="submission" date="2016-04" db="EMBL/GenBank/DDBJ databases">
        <authorList>
            <person name="Evans L.H."/>
            <person name="Alamgir A."/>
            <person name="Owens N."/>
            <person name="Weber N.D."/>
            <person name="Virtaneva K."/>
            <person name="Barbian K."/>
            <person name="Babar A."/>
            <person name="Rosenke K."/>
        </authorList>
    </citation>
    <scope>NUCLEOTIDE SEQUENCE</scope>
    <source>
        <strain evidence="2">Nono1</strain>
    </source>
</reference>
<sequence length="38" mass="3989">MGPPVNVPGSGSTARPPTPAPGDIDELSWKHDDTSWDT</sequence>
<feature type="region of interest" description="Disordered" evidence="1">
    <location>
        <begin position="1"/>
        <end position="38"/>
    </location>
</feature>
<evidence type="ECO:0000256" key="1">
    <source>
        <dbReference type="SAM" id="MobiDB-lite"/>
    </source>
</evidence>
<dbReference type="AlphaFoldDB" id="A0A1M4EFL7"/>
<name>A0A1M4EFL7_9ACTN</name>
<evidence type="ECO:0000313" key="2">
    <source>
        <dbReference type="EMBL" id="SBO97363.1"/>
    </source>
</evidence>